<organism evidence="8 9">
    <name type="scientific">Aspergillus tanneri</name>
    <dbReference type="NCBI Taxonomy" id="1220188"/>
    <lineage>
        <taxon>Eukaryota</taxon>
        <taxon>Fungi</taxon>
        <taxon>Dikarya</taxon>
        <taxon>Ascomycota</taxon>
        <taxon>Pezizomycotina</taxon>
        <taxon>Eurotiomycetes</taxon>
        <taxon>Eurotiomycetidae</taxon>
        <taxon>Eurotiales</taxon>
        <taxon>Aspergillaceae</taxon>
        <taxon>Aspergillus</taxon>
        <taxon>Aspergillus subgen. Circumdati</taxon>
    </lineage>
</organism>
<evidence type="ECO:0000256" key="3">
    <source>
        <dbReference type="ARBA" id="ARBA00023015"/>
    </source>
</evidence>
<name>A0A5M9N3V6_9EURO</name>
<gene>
    <name evidence="8" type="ORF">ATNIH1004_000781</name>
</gene>
<proteinExistence type="predicted"/>
<evidence type="ECO:0000313" key="8">
    <source>
        <dbReference type="EMBL" id="KAA8651883.1"/>
    </source>
</evidence>
<dbReference type="GO" id="GO:0008270">
    <property type="term" value="F:zinc ion binding"/>
    <property type="evidence" value="ECO:0007669"/>
    <property type="project" value="InterPro"/>
</dbReference>
<dbReference type="GO" id="GO:0005634">
    <property type="term" value="C:nucleus"/>
    <property type="evidence" value="ECO:0007669"/>
    <property type="project" value="UniProtKB-SubCell"/>
</dbReference>
<comment type="subcellular location">
    <subcellularLocation>
        <location evidence="1">Nucleus</location>
    </subcellularLocation>
</comment>
<evidence type="ECO:0000313" key="9">
    <source>
        <dbReference type="Proteomes" id="UP000324241"/>
    </source>
</evidence>
<feature type="domain" description="Xylanolytic transcriptional activator regulatory" evidence="7">
    <location>
        <begin position="302"/>
        <end position="455"/>
    </location>
</feature>
<dbReference type="AlphaFoldDB" id="A0A5M9N3V6"/>
<dbReference type="InterPro" id="IPR007219">
    <property type="entry name" value="XnlR_reg_dom"/>
</dbReference>
<feature type="compositionally biased region" description="Low complexity" evidence="6">
    <location>
        <begin position="89"/>
        <end position="99"/>
    </location>
</feature>
<comment type="caution">
    <text evidence="8">The sequence shown here is derived from an EMBL/GenBank/DDBJ whole genome shotgun (WGS) entry which is preliminary data.</text>
</comment>
<keyword evidence="4" id="KW-0804">Transcription</keyword>
<dbReference type="PANTHER" id="PTHR47338">
    <property type="entry name" value="ZN(II)2CYS6 TRANSCRIPTION FACTOR (EUROFUNG)-RELATED"/>
    <property type="match status" value="1"/>
</dbReference>
<dbReference type="GO" id="GO:0003677">
    <property type="term" value="F:DNA binding"/>
    <property type="evidence" value="ECO:0007669"/>
    <property type="project" value="InterPro"/>
</dbReference>
<keyword evidence="5" id="KW-0539">Nucleus</keyword>
<dbReference type="CDD" id="cd12148">
    <property type="entry name" value="fungal_TF_MHR"/>
    <property type="match status" value="1"/>
</dbReference>
<reference evidence="8 9" key="1">
    <citation type="submission" date="2019-08" db="EMBL/GenBank/DDBJ databases">
        <title>The genome sequence of a newly discovered highly antifungal drug resistant Aspergillus species, Aspergillus tanneri NIH 1004.</title>
        <authorList>
            <person name="Mounaud S."/>
            <person name="Singh I."/>
            <person name="Joardar V."/>
            <person name="Pakala S."/>
            <person name="Pakala S."/>
            <person name="Venepally P."/>
            <person name="Chung J.K."/>
            <person name="Losada L."/>
            <person name="Nierman W.C."/>
        </authorList>
    </citation>
    <scope>NUCLEOTIDE SEQUENCE [LARGE SCALE GENOMIC DNA]</scope>
    <source>
        <strain evidence="8 9">NIH1004</strain>
    </source>
</reference>
<evidence type="ECO:0000259" key="7">
    <source>
        <dbReference type="Pfam" id="PF04082"/>
    </source>
</evidence>
<protein>
    <recommendedName>
        <fullName evidence="7">Xylanolytic transcriptional activator regulatory domain-containing protein</fullName>
    </recommendedName>
</protein>
<dbReference type="GO" id="GO:0006351">
    <property type="term" value="P:DNA-templated transcription"/>
    <property type="evidence" value="ECO:0007669"/>
    <property type="project" value="InterPro"/>
</dbReference>
<evidence type="ECO:0000256" key="6">
    <source>
        <dbReference type="SAM" id="MobiDB-lite"/>
    </source>
</evidence>
<feature type="region of interest" description="Disordered" evidence="6">
    <location>
        <begin position="1"/>
        <end position="142"/>
    </location>
</feature>
<accession>A0A5M9N3V6</accession>
<dbReference type="PANTHER" id="PTHR47338:SF5">
    <property type="entry name" value="ZN(II)2CYS6 TRANSCRIPTION FACTOR (EUROFUNG)"/>
    <property type="match status" value="1"/>
</dbReference>
<dbReference type="GO" id="GO:0000981">
    <property type="term" value="F:DNA-binding transcription factor activity, RNA polymerase II-specific"/>
    <property type="evidence" value="ECO:0007669"/>
    <property type="project" value="InterPro"/>
</dbReference>
<dbReference type="GeneID" id="54323483"/>
<evidence type="ECO:0000256" key="1">
    <source>
        <dbReference type="ARBA" id="ARBA00004123"/>
    </source>
</evidence>
<dbReference type="InterPro" id="IPR050815">
    <property type="entry name" value="TF_fung"/>
</dbReference>
<evidence type="ECO:0000256" key="5">
    <source>
        <dbReference type="ARBA" id="ARBA00023242"/>
    </source>
</evidence>
<dbReference type="Pfam" id="PF04082">
    <property type="entry name" value="Fungal_trans"/>
    <property type="match status" value="1"/>
</dbReference>
<sequence>MAAFVEDGVSTRKGLGRGIRNKKCTETKNVTTKWDRPSKRQRQHRHVQERSEFELEPEPASDCHFEGKHRTPLGNFPSDILQNIKDNNDNGYDGDNSSDQVNGILIPAAESCPNTDDDPRSLPSIDQLDAVDGSVDSQPDHGDLPEFMHPQFALTWSLESARMLDDLECCARCDRLQTDCYYPIPPDRKRLAQTRALTRRRRVNSLLGFTIASGSQASRPENCQRGDVQTPYGNKAPTDAISNIAQDDRDISDHVGFFAPSTASQWPTMLLTETDDMNIDEESHDSAPLPPQHLGHYLFNTLFSHYRPASLILNESETLQDYTEGKLPYALTAAIFALATRLLDDAQDVSNSGTLTGPMTQLKIVCSRADTWAHLADELTLMWAHLPSLRTVQTCEILATYWFAVGQVAKAKMHLHAAYIAARTLGYHNIGDRLPSHTRPSDQETGRMCFWNCWIVSFVIFYDGFLAAPFNENFSILSGAEDIVQKFALSRQGDSLADTPFSDDMKLGLLKSFAI</sequence>
<evidence type="ECO:0000256" key="4">
    <source>
        <dbReference type="ARBA" id="ARBA00023163"/>
    </source>
</evidence>
<evidence type="ECO:0000256" key="2">
    <source>
        <dbReference type="ARBA" id="ARBA00022723"/>
    </source>
</evidence>
<dbReference type="OrthoDB" id="309640at2759"/>
<dbReference type="VEuPathDB" id="FungiDB:EYZ11_009907"/>
<dbReference type="Proteomes" id="UP000324241">
    <property type="component" value="Unassembled WGS sequence"/>
</dbReference>
<keyword evidence="2" id="KW-0479">Metal-binding</keyword>
<keyword evidence="3" id="KW-0805">Transcription regulation</keyword>
<dbReference type="EMBL" id="QUQM01000002">
    <property type="protein sequence ID" value="KAA8651883.1"/>
    <property type="molecule type" value="Genomic_DNA"/>
</dbReference>
<dbReference type="RefSeq" id="XP_033431244.1">
    <property type="nucleotide sequence ID" value="XM_033565487.1"/>
</dbReference>